<comment type="similarity">
    <text evidence="2">Belongs to the ATR family.</text>
</comment>
<keyword evidence="3" id="KW-0597">Phosphoprotein</keyword>
<dbReference type="SMART" id="SM00327">
    <property type="entry name" value="VWA"/>
    <property type="match status" value="1"/>
</dbReference>
<dbReference type="AlphaFoldDB" id="A0A7M7SVZ2"/>
<reference evidence="13" key="1">
    <citation type="submission" date="2015-02" db="EMBL/GenBank/DDBJ databases">
        <title>Genome sequencing for Strongylocentrotus purpuratus.</title>
        <authorList>
            <person name="Murali S."/>
            <person name="Liu Y."/>
            <person name="Vee V."/>
            <person name="English A."/>
            <person name="Wang M."/>
            <person name="Skinner E."/>
            <person name="Han Y."/>
            <person name="Muzny D.M."/>
            <person name="Worley K.C."/>
            <person name="Gibbs R.A."/>
        </authorList>
    </citation>
    <scope>NUCLEOTIDE SEQUENCE</scope>
</reference>
<evidence type="ECO:0000256" key="1">
    <source>
        <dbReference type="ARBA" id="ARBA00004479"/>
    </source>
</evidence>
<evidence type="ECO:0000313" key="13">
    <source>
        <dbReference type="Proteomes" id="UP000007110"/>
    </source>
</evidence>
<dbReference type="Pfam" id="PF05587">
    <property type="entry name" value="Anth_Ig"/>
    <property type="match status" value="1"/>
</dbReference>
<sequence length="499" mass="53182">MDINRFVLCCIVVACSSLCQLTYGGVLPGELQGDGGVDVGHLDGVPGAGRMILGRYARAPGPGIQTSKCSGGLDLYFVLDKSGSVSHIHFQQQTVNFTALLLSRFTSSKVRASFITFSTFAEVVTRLTSDSAALTKGIQRLRAVVPDGNTHLHYGIEKAKTQIMSSGGDTASVIITLTDGKLSDVPESVAEANIVRNLGASVLAVRVGDSNTIDLINVADKPTSQHIFRGDTFNDLDSIIDQIVNTSCVEILSAHPTEVCTGETFNVTIRGNGFAKTNDVSQVLCNFRLNDTDNQEVRPYLVTDSELVCAAPQIEQDGDFVVLQVSVNGKTFISSNLTITGTSCTPPDVIAIVLGLFLALLALGLFLLWWFWQLLCCVVVVKPKPPPPSPPPSPNSKKWPTVDASYYGGGGIGGIKAVRVNWGENGCTEAGSHLEKAKNAKTLAINEESDGQLLGSNGMSMSCLEALKKCFAPVKAFYDRIAVSRPAPGQKGYCCSVQR</sequence>
<keyword evidence="8 9" id="KW-0472">Membrane</keyword>
<dbReference type="InterPro" id="IPR002035">
    <property type="entry name" value="VWF_A"/>
</dbReference>
<dbReference type="Proteomes" id="UP000007110">
    <property type="component" value="Unassembled WGS sequence"/>
</dbReference>
<dbReference type="RefSeq" id="XP_030835223.1">
    <property type="nucleotide sequence ID" value="XM_030979363.1"/>
</dbReference>
<dbReference type="OrthoDB" id="10035766at2759"/>
<organism evidence="12 13">
    <name type="scientific">Strongylocentrotus purpuratus</name>
    <name type="common">Purple sea urchin</name>
    <dbReference type="NCBI Taxonomy" id="7668"/>
    <lineage>
        <taxon>Eukaryota</taxon>
        <taxon>Metazoa</taxon>
        <taxon>Echinodermata</taxon>
        <taxon>Eleutherozoa</taxon>
        <taxon>Echinozoa</taxon>
        <taxon>Echinoidea</taxon>
        <taxon>Euechinoidea</taxon>
        <taxon>Echinacea</taxon>
        <taxon>Camarodonta</taxon>
        <taxon>Echinidea</taxon>
        <taxon>Strongylocentrotidae</taxon>
        <taxon>Strongylocentrotus</taxon>
    </lineage>
</organism>
<keyword evidence="4 9" id="KW-0812">Transmembrane</keyword>
<evidence type="ECO:0000256" key="10">
    <source>
        <dbReference type="SAM" id="SignalP"/>
    </source>
</evidence>
<evidence type="ECO:0000256" key="6">
    <source>
        <dbReference type="ARBA" id="ARBA00022729"/>
    </source>
</evidence>
<dbReference type="OMA" id="CSFHIND"/>
<keyword evidence="7 9" id="KW-1133">Transmembrane helix</keyword>
<evidence type="ECO:0000256" key="7">
    <source>
        <dbReference type="ARBA" id="ARBA00022989"/>
    </source>
</evidence>
<name>A0A7M7SVZ2_STRPU</name>
<protein>
    <recommendedName>
        <fullName evidence="11">VWFA domain-containing protein</fullName>
    </recommendedName>
</protein>
<evidence type="ECO:0000256" key="5">
    <source>
        <dbReference type="ARBA" id="ARBA00022723"/>
    </source>
</evidence>
<dbReference type="InterPro" id="IPR008400">
    <property type="entry name" value="Anthrax_toxin_rcpt_extracel"/>
</dbReference>
<feature type="signal peptide" evidence="10">
    <location>
        <begin position="1"/>
        <end position="24"/>
    </location>
</feature>
<proteinExistence type="inferred from homology"/>
<dbReference type="PANTHER" id="PTHR16059">
    <property type="entry name" value="ANTHRAX TOXIN RECEPTOR"/>
    <property type="match status" value="1"/>
</dbReference>
<feature type="transmembrane region" description="Helical" evidence="9">
    <location>
        <begin position="349"/>
        <end position="372"/>
    </location>
</feature>
<dbReference type="Pfam" id="PF05586">
    <property type="entry name" value="Ant_C"/>
    <property type="match status" value="1"/>
</dbReference>
<keyword evidence="6 10" id="KW-0732">Signal</keyword>
<evidence type="ECO:0000256" key="2">
    <source>
        <dbReference type="ARBA" id="ARBA00008095"/>
    </source>
</evidence>
<evidence type="ECO:0000259" key="11">
    <source>
        <dbReference type="PROSITE" id="PS50234"/>
    </source>
</evidence>
<dbReference type="Gene3D" id="3.40.50.410">
    <property type="entry name" value="von Willebrand factor, type A domain"/>
    <property type="match status" value="1"/>
</dbReference>
<reference evidence="12" key="2">
    <citation type="submission" date="2021-01" db="UniProtKB">
        <authorList>
            <consortium name="EnsemblMetazoa"/>
        </authorList>
    </citation>
    <scope>IDENTIFICATION</scope>
</reference>
<keyword evidence="13" id="KW-1185">Reference proteome</keyword>
<evidence type="ECO:0000256" key="9">
    <source>
        <dbReference type="SAM" id="Phobius"/>
    </source>
</evidence>
<evidence type="ECO:0000256" key="3">
    <source>
        <dbReference type="ARBA" id="ARBA00022553"/>
    </source>
</evidence>
<dbReference type="GeneID" id="577280"/>
<dbReference type="Gene3D" id="2.60.40.10">
    <property type="entry name" value="Immunoglobulins"/>
    <property type="match status" value="1"/>
</dbReference>
<accession>A0A7M7SVZ2</accession>
<dbReference type="GO" id="GO:0038023">
    <property type="term" value="F:signaling receptor activity"/>
    <property type="evidence" value="ECO:0007669"/>
    <property type="project" value="InterPro"/>
</dbReference>
<dbReference type="InterPro" id="IPR036465">
    <property type="entry name" value="vWFA_dom_sf"/>
</dbReference>
<evidence type="ECO:0000256" key="8">
    <source>
        <dbReference type="ARBA" id="ARBA00023136"/>
    </source>
</evidence>
<dbReference type="InterPro" id="IPR008399">
    <property type="entry name" value="Anthrax_toxin_rcpt_C"/>
</dbReference>
<feature type="chain" id="PRO_5029601556" description="VWFA domain-containing protein" evidence="10">
    <location>
        <begin position="25"/>
        <end position="499"/>
    </location>
</feature>
<dbReference type="Pfam" id="PF00092">
    <property type="entry name" value="VWA"/>
    <property type="match status" value="1"/>
</dbReference>
<dbReference type="FunCoup" id="A0A7M7SVZ2">
    <property type="interactions" value="67"/>
</dbReference>
<dbReference type="InterPro" id="IPR013783">
    <property type="entry name" value="Ig-like_fold"/>
</dbReference>
<dbReference type="GO" id="GO:0046872">
    <property type="term" value="F:metal ion binding"/>
    <property type="evidence" value="ECO:0007669"/>
    <property type="project" value="UniProtKB-KW"/>
</dbReference>
<feature type="domain" description="VWFA" evidence="11">
    <location>
        <begin position="74"/>
        <end position="243"/>
    </location>
</feature>
<dbReference type="SUPFAM" id="SSF53300">
    <property type="entry name" value="vWA-like"/>
    <property type="match status" value="1"/>
</dbReference>
<keyword evidence="5" id="KW-0479">Metal-binding</keyword>
<dbReference type="InParanoid" id="A0A7M7SVZ2"/>
<evidence type="ECO:0000313" key="12">
    <source>
        <dbReference type="EnsemblMetazoa" id="XP_030835223"/>
    </source>
</evidence>
<dbReference type="PROSITE" id="PS50234">
    <property type="entry name" value="VWFA"/>
    <property type="match status" value="1"/>
</dbReference>
<evidence type="ECO:0000256" key="4">
    <source>
        <dbReference type="ARBA" id="ARBA00022692"/>
    </source>
</evidence>
<dbReference type="KEGG" id="spu:577280"/>
<dbReference type="EnsemblMetazoa" id="XM_030979363">
    <property type="protein sequence ID" value="XP_030835223"/>
    <property type="gene ID" value="LOC577280"/>
</dbReference>
<dbReference type="GO" id="GO:0016020">
    <property type="term" value="C:membrane"/>
    <property type="evidence" value="ECO:0007669"/>
    <property type="project" value="UniProtKB-SubCell"/>
</dbReference>
<comment type="subcellular location">
    <subcellularLocation>
        <location evidence="1">Membrane</location>
        <topology evidence="1">Single-pass type I membrane protein</topology>
    </subcellularLocation>
</comment>
<dbReference type="PANTHER" id="PTHR16059:SF25">
    <property type="entry name" value="LYSOZYME"/>
    <property type="match status" value="1"/>
</dbReference>